<feature type="domain" description="GGDEF" evidence="3">
    <location>
        <begin position="443"/>
        <end position="578"/>
    </location>
</feature>
<dbReference type="Proteomes" id="UP000505377">
    <property type="component" value="Chromosome"/>
</dbReference>
<feature type="compositionally biased region" description="Basic and acidic residues" evidence="1">
    <location>
        <begin position="1"/>
        <end position="15"/>
    </location>
</feature>
<feature type="region of interest" description="Disordered" evidence="1">
    <location>
        <begin position="1"/>
        <end position="22"/>
    </location>
</feature>
<dbReference type="SMART" id="SM00052">
    <property type="entry name" value="EAL"/>
    <property type="match status" value="1"/>
</dbReference>
<gene>
    <name evidence="4" type="ORF">HOP40_13840</name>
</gene>
<feature type="domain" description="EAL" evidence="2">
    <location>
        <begin position="587"/>
        <end position="840"/>
    </location>
</feature>
<proteinExistence type="predicted"/>
<keyword evidence="5" id="KW-1185">Reference proteome</keyword>
<dbReference type="InterPro" id="IPR001633">
    <property type="entry name" value="EAL_dom"/>
</dbReference>
<evidence type="ECO:0000313" key="4">
    <source>
        <dbReference type="EMBL" id="QJY50601.1"/>
    </source>
</evidence>
<dbReference type="InterPro" id="IPR013656">
    <property type="entry name" value="PAS_4"/>
</dbReference>
<dbReference type="EMBL" id="CP053564">
    <property type="protein sequence ID" value="QJY50601.1"/>
    <property type="molecule type" value="Genomic_DNA"/>
</dbReference>
<dbReference type="PANTHER" id="PTHR44757:SF2">
    <property type="entry name" value="BIOFILM ARCHITECTURE MAINTENANCE PROTEIN MBAA"/>
    <property type="match status" value="1"/>
</dbReference>
<dbReference type="Pfam" id="PF08448">
    <property type="entry name" value="PAS_4"/>
    <property type="match status" value="1"/>
</dbReference>
<dbReference type="Gene3D" id="3.20.20.450">
    <property type="entry name" value="EAL domain"/>
    <property type="match status" value="1"/>
</dbReference>
<dbReference type="InterPro" id="IPR043128">
    <property type="entry name" value="Rev_trsase/Diguanyl_cyclase"/>
</dbReference>
<dbReference type="Gene3D" id="3.30.70.270">
    <property type="match status" value="1"/>
</dbReference>
<dbReference type="CDD" id="cd01948">
    <property type="entry name" value="EAL"/>
    <property type="match status" value="1"/>
</dbReference>
<dbReference type="Gene3D" id="3.30.450.20">
    <property type="entry name" value="PAS domain"/>
    <property type="match status" value="1"/>
</dbReference>
<dbReference type="Pfam" id="PF00563">
    <property type="entry name" value="EAL"/>
    <property type="match status" value="1"/>
</dbReference>
<evidence type="ECO:0000259" key="2">
    <source>
        <dbReference type="PROSITE" id="PS50883"/>
    </source>
</evidence>
<evidence type="ECO:0000313" key="5">
    <source>
        <dbReference type="Proteomes" id="UP000505377"/>
    </source>
</evidence>
<evidence type="ECO:0000259" key="3">
    <source>
        <dbReference type="PROSITE" id="PS50887"/>
    </source>
</evidence>
<dbReference type="InterPro" id="IPR035965">
    <property type="entry name" value="PAS-like_dom_sf"/>
</dbReference>
<dbReference type="SMART" id="SM00091">
    <property type="entry name" value="PAS"/>
    <property type="match status" value="1"/>
</dbReference>
<dbReference type="PROSITE" id="PS50883">
    <property type="entry name" value="EAL"/>
    <property type="match status" value="1"/>
</dbReference>
<accession>A0A6M6JWT3</accession>
<dbReference type="KEGG" id="pbro:HOP40_13840"/>
<dbReference type="InterPro" id="IPR000014">
    <property type="entry name" value="PAS"/>
</dbReference>
<sequence>MADLHDLDPDERTDPEGSPALPALRTAVFGAGRGASDLGGPLPGGGVVGGPEIVSLPSAPALVCDRDDRIVRVNAPLLRLAGRVGGRAGAADNAAEAEAGLFGLRLPQLVVGPDTDARLVRPDGELVRVRVVRWELPGRELRAVVLVELPEGGGTEQQRVDRRWVAELERLAGVGTWSYELATATLRRSETLLELYRSAGVEPEGVEGPVEGEQVALLCRGLRGGGTATDHHVELRLPGERLLSCRAEVETSADGVPVRLVGVVRDLSEQRQAQDRVRHAGRRFADLMEMVPSGVAMIDPNGVVIDANANMCALLDVPPHALRGVSAADLTAEGPLDLLGPDRAALPGWLRPVAPGARHGYRVDAAPLLRADGTTVWCEVSASVSTADDGSWFWLVACTDIGERRRAAELLRSAGTVDELTRLPNRAACLSLVDALLAGPARDRVAVVCGDLDDFSRVNSSLGHEVGDDLLVSLAGRLQRELPVGCTAARLSGDEFVVICADHAEVGGPDQLARLVSDLLRTTITVHGQPVQMTASVGLATPVPLGDVRAADLLRFAEVAMQDAKRRQCRGGIGMATDGVVSSATQALALEAELRAAITGTGLVLQYQPVVGPDGTITSAEALVRWHHPERGVIPPNDFLPVAQRSGLLRELDLWVLRTACAEAASWPEHRGRRPSVAVNLAGLLPGDVDFLTVVDEIVTGSGLDWDHLVLELVETSLVALPPHALAAMAELVDRGVRFAVDDFGTGYSSLARLKDLPAQTVKVDRAFVTGVADDPAAFAVARAVVDMARAMGRSTVAEGVETAEQFHVLRGIGVDAYQGWLFSRPLPAERLREVFAGGRLATPAASAALAG</sequence>
<dbReference type="AlphaFoldDB" id="A0A6M6JWT3"/>
<dbReference type="Pfam" id="PF00990">
    <property type="entry name" value="GGDEF"/>
    <property type="match status" value="1"/>
</dbReference>
<dbReference type="CDD" id="cd00130">
    <property type="entry name" value="PAS"/>
    <property type="match status" value="1"/>
</dbReference>
<protein>
    <submittedName>
        <fullName evidence="4">EAL domain-containing protein</fullName>
    </submittedName>
</protein>
<dbReference type="SMART" id="SM00267">
    <property type="entry name" value="GGDEF"/>
    <property type="match status" value="1"/>
</dbReference>
<reference evidence="4 5" key="1">
    <citation type="submission" date="2020-05" db="EMBL/GenBank/DDBJ databases">
        <authorList>
            <person name="Mo P."/>
        </authorList>
    </citation>
    <scope>NUCLEOTIDE SEQUENCE [LARGE SCALE GENOMIC DNA]</scope>
    <source>
        <strain evidence="4 5">Gen01</strain>
    </source>
</reference>
<dbReference type="CDD" id="cd01949">
    <property type="entry name" value="GGDEF"/>
    <property type="match status" value="1"/>
</dbReference>
<dbReference type="SUPFAM" id="SSF55785">
    <property type="entry name" value="PYP-like sensor domain (PAS domain)"/>
    <property type="match status" value="1"/>
</dbReference>
<dbReference type="SUPFAM" id="SSF55073">
    <property type="entry name" value="Nucleotide cyclase"/>
    <property type="match status" value="1"/>
</dbReference>
<dbReference type="InterPro" id="IPR029787">
    <property type="entry name" value="Nucleotide_cyclase"/>
</dbReference>
<evidence type="ECO:0000256" key="1">
    <source>
        <dbReference type="SAM" id="MobiDB-lite"/>
    </source>
</evidence>
<dbReference type="PROSITE" id="PS50887">
    <property type="entry name" value="GGDEF"/>
    <property type="match status" value="1"/>
</dbReference>
<dbReference type="NCBIfam" id="TIGR00229">
    <property type="entry name" value="sensory_box"/>
    <property type="match status" value="1"/>
</dbReference>
<name>A0A6M6JWT3_9PSEU</name>
<dbReference type="NCBIfam" id="TIGR00254">
    <property type="entry name" value="GGDEF"/>
    <property type="match status" value="1"/>
</dbReference>
<organism evidence="4 5">
    <name type="scientific">Pseudonocardia broussonetiae</name>
    <dbReference type="NCBI Taxonomy" id="2736640"/>
    <lineage>
        <taxon>Bacteria</taxon>
        <taxon>Bacillati</taxon>
        <taxon>Actinomycetota</taxon>
        <taxon>Actinomycetes</taxon>
        <taxon>Pseudonocardiales</taxon>
        <taxon>Pseudonocardiaceae</taxon>
        <taxon>Pseudonocardia</taxon>
    </lineage>
</organism>
<dbReference type="InterPro" id="IPR035919">
    <property type="entry name" value="EAL_sf"/>
</dbReference>
<dbReference type="InterPro" id="IPR052155">
    <property type="entry name" value="Biofilm_reg_signaling"/>
</dbReference>
<dbReference type="PANTHER" id="PTHR44757">
    <property type="entry name" value="DIGUANYLATE CYCLASE DGCP"/>
    <property type="match status" value="1"/>
</dbReference>
<dbReference type="SUPFAM" id="SSF141868">
    <property type="entry name" value="EAL domain-like"/>
    <property type="match status" value="1"/>
</dbReference>
<dbReference type="InterPro" id="IPR000160">
    <property type="entry name" value="GGDEF_dom"/>
</dbReference>